<evidence type="ECO:0000313" key="2">
    <source>
        <dbReference type="EMBL" id="KAJ8101632.1"/>
    </source>
</evidence>
<accession>A0AAD7VSY7</accession>
<comment type="caution">
    <text evidence="2">The sequence shown here is derived from an EMBL/GenBank/DDBJ whole genome shotgun (WGS) entry which is preliminary data.</text>
</comment>
<dbReference type="GO" id="GO:0031179">
    <property type="term" value="P:peptide modification"/>
    <property type="evidence" value="ECO:0007669"/>
    <property type="project" value="InterPro"/>
</dbReference>
<dbReference type="Proteomes" id="UP001217417">
    <property type="component" value="Unassembled WGS sequence"/>
</dbReference>
<feature type="binding site" evidence="1">
    <location>
        <position position="375"/>
    </location>
    <ligand>
        <name>Zn(2+)</name>
        <dbReference type="ChEBI" id="CHEBI:29105"/>
    </ligand>
</feature>
<dbReference type="PRINTS" id="PR01950">
    <property type="entry name" value="LANCSUPER"/>
</dbReference>
<dbReference type="SUPFAM" id="SSF158745">
    <property type="entry name" value="LanC-like"/>
    <property type="match status" value="1"/>
</dbReference>
<dbReference type="GO" id="GO:0046872">
    <property type="term" value="F:metal ion binding"/>
    <property type="evidence" value="ECO:0007669"/>
    <property type="project" value="UniProtKB-KW"/>
</dbReference>
<reference evidence="2" key="1">
    <citation type="submission" date="2023-03" db="EMBL/GenBank/DDBJ databases">
        <title>Near-Complete genome sequence of Lipomyces tetrasporous NRRL Y-64009, an oleaginous yeast capable of growing on lignocellulosic hydrolysates.</title>
        <authorList>
            <consortium name="Lawrence Berkeley National Laboratory"/>
            <person name="Jagtap S.S."/>
            <person name="Liu J.-J."/>
            <person name="Walukiewicz H.E."/>
            <person name="Pangilinan J."/>
            <person name="Lipzen A."/>
            <person name="Ahrendt S."/>
            <person name="Koriabine M."/>
            <person name="Cobaugh K."/>
            <person name="Salamov A."/>
            <person name="Yoshinaga Y."/>
            <person name="Ng V."/>
            <person name="Daum C."/>
            <person name="Grigoriev I.V."/>
            <person name="Slininger P.J."/>
            <person name="Dien B.S."/>
            <person name="Jin Y.-S."/>
            <person name="Rao C.V."/>
        </authorList>
    </citation>
    <scope>NUCLEOTIDE SEQUENCE</scope>
    <source>
        <strain evidence="2">NRRL Y-64009</strain>
    </source>
</reference>
<dbReference type="SMART" id="SM01260">
    <property type="entry name" value="LANC_like"/>
    <property type="match status" value="1"/>
</dbReference>
<name>A0AAD7VSY7_9ASCO</name>
<evidence type="ECO:0000256" key="1">
    <source>
        <dbReference type="PIRSR" id="PIRSR607822-1"/>
    </source>
</evidence>
<dbReference type="PANTHER" id="PTHR12736">
    <property type="entry name" value="LANC-LIKE PROTEIN"/>
    <property type="match status" value="1"/>
</dbReference>
<dbReference type="GeneID" id="80880085"/>
<feature type="binding site" evidence="1">
    <location>
        <position position="376"/>
    </location>
    <ligand>
        <name>Zn(2+)</name>
        <dbReference type="ChEBI" id="CHEBI:29105"/>
    </ligand>
</feature>
<keyword evidence="1" id="KW-0479">Metal-binding</keyword>
<dbReference type="CDD" id="cd04794">
    <property type="entry name" value="euk_LANCL"/>
    <property type="match status" value="1"/>
</dbReference>
<keyword evidence="3" id="KW-1185">Reference proteome</keyword>
<dbReference type="EMBL" id="JARPMG010000003">
    <property type="protein sequence ID" value="KAJ8101632.1"/>
    <property type="molecule type" value="Genomic_DNA"/>
</dbReference>
<dbReference type="InterPro" id="IPR007822">
    <property type="entry name" value="LANC-like"/>
</dbReference>
<protein>
    <submittedName>
        <fullName evidence="2">Lanthionine synthetase</fullName>
    </submittedName>
</protein>
<dbReference type="RefSeq" id="XP_056045082.1">
    <property type="nucleotide sequence ID" value="XM_056184919.1"/>
</dbReference>
<dbReference type="Gene3D" id="1.50.10.10">
    <property type="match status" value="1"/>
</dbReference>
<feature type="binding site" evidence="1">
    <location>
        <position position="323"/>
    </location>
    <ligand>
        <name>Zn(2+)</name>
        <dbReference type="ChEBI" id="CHEBI:29105"/>
    </ligand>
</feature>
<dbReference type="InterPro" id="IPR012341">
    <property type="entry name" value="6hp_glycosidase-like_sf"/>
</dbReference>
<organism evidence="2 3">
    <name type="scientific">Lipomyces tetrasporus</name>
    <dbReference type="NCBI Taxonomy" id="54092"/>
    <lineage>
        <taxon>Eukaryota</taxon>
        <taxon>Fungi</taxon>
        <taxon>Dikarya</taxon>
        <taxon>Ascomycota</taxon>
        <taxon>Saccharomycotina</taxon>
        <taxon>Lipomycetes</taxon>
        <taxon>Lipomycetales</taxon>
        <taxon>Lipomycetaceae</taxon>
        <taxon>Lipomyces</taxon>
    </lineage>
</organism>
<dbReference type="AlphaFoldDB" id="A0AAD7VSY7"/>
<dbReference type="GO" id="GO:0005975">
    <property type="term" value="P:carbohydrate metabolic process"/>
    <property type="evidence" value="ECO:0007669"/>
    <property type="project" value="InterPro"/>
</dbReference>
<evidence type="ECO:0000313" key="3">
    <source>
        <dbReference type="Proteomes" id="UP001217417"/>
    </source>
</evidence>
<dbReference type="PANTHER" id="PTHR12736:SF7">
    <property type="entry name" value="LANC-LIKE PROTEIN 3"/>
    <property type="match status" value="1"/>
</dbReference>
<gene>
    <name evidence="2" type="ORF">POJ06DRAFT_193645</name>
</gene>
<dbReference type="Pfam" id="PF05147">
    <property type="entry name" value="LANC_like"/>
    <property type="match status" value="1"/>
</dbReference>
<proteinExistence type="predicted"/>
<sequence length="537" mass="59108">MSSHRPQYFPNKLHPIDINRSNLEHVLKELQSAVKEGVEIICNSPLPVTDASDYGSIYSGIPGVALALLRLERQNESIGSSSLHCAELAYERIIPTPTDVHLFPGRMSPIGSSLGPVFLRILAVCEDHNLNLGRGLSVSPEDASALNDAVQRSLQHGAVISFKGHSLGGDEVLYGRAGLLWALLTIQKHMYEEKTEKAVRGALRPALKAVPQLIDTIIAAGKQGSRKFIEKHGPSDAFPLMWPWIEDYYGLGAVHGISGILTVLLSCDLTDLRIDEEDSYLGLIADTITCLCRICIANHGHLPMSIPPRPSSQSRAAPLLQICHGTPGLLVLLAAAQRNGFFTGTFWKPEWDVAIRLGTEKIWQEGILSKGGNLCHGLTGNAWPLLTLHDIFTYDLDTQTIARRIRAERLAGDGEQISKDREVLTGDYFLSRALPFMMLARESPPYSSAREIPSSYDFRTPDRPFSLYEGLAGQLCAWAETCAVIKGRLRQMELAADKNMSMVDIERDKTFTKCLLQQLGFPGLEVNGPDKELLLRG</sequence>
<keyword evidence="1" id="KW-0862">Zinc</keyword>
<dbReference type="GO" id="GO:0005886">
    <property type="term" value="C:plasma membrane"/>
    <property type="evidence" value="ECO:0007669"/>
    <property type="project" value="TreeGrafter"/>
</dbReference>